<feature type="domain" description="ABC transmembrane type-1" evidence="9">
    <location>
        <begin position="141"/>
        <end position="309"/>
    </location>
</feature>
<feature type="transmembrane region" description="Helical" evidence="7">
    <location>
        <begin position="146"/>
        <end position="170"/>
    </location>
</feature>
<accession>A0AA41QEE5</accession>
<evidence type="ECO:0000259" key="9">
    <source>
        <dbReference type="PROSITE" id="PS50929"/>
    </source>
</evidence>
<evidence type="ECO:0000256" key="1">
    <source>
        <dbReference type="ARBA" id="ARBA00004651"/>
    </source>
</evidence>
<evidence type="ECO:0000256" key="2">
    <source>
        <dbReference type="ARBA" id="ARBA00022692"/>
    </source>
</evidence>
<feature type="transmembrane region" description="Helical" evidence="7">
    <location>
        <begin position="57"/>
        <end position="78"/>
    </location>
</feature>
<dbReference type="InterPro" id="IPR003593">
    <property type="entry name" value="AAA+_ATPase"/>
</dbReference>
<dbReference type="InterPro" id="IPR036640">
    <property type="entry name" value="ABC1_TM_sf"/>
</dbReference>
<feature type="transmembrane region" description="Helical" evidence="7">
    <location>
        <begin position="29"/>
        <end position="51"/>
    </location>
</feature>
<evidence type="ECO:0000256" key="3">
    <source>
        <dbReference type="ARBA" id="ARBA00022741"/>
    </source>
</evidence>
<dbReference type="PROSITE" id="PS50893">
    <property type="entry name" value="ABC_TRANSPORTER_2"/>
    <property type="match status" value="1"/>
</dbReference>
<evidence type="ECO:0000313" key="11">
    <source>
        <dbReference type="Proteomes" id="UP001165405"/>
    </source>
</evidence>
<dbReference type="SUPFAM" id="SSF90123">
    <property type="entry name" value="ABC transporter transmembrane region"/>
    <property type="match status" value="1"/>
</dbReference>
<evidence type="ECO:0000256" key="4">
    <source>
        <dbReference type="ARBA" id="ARBA00022840"/>
    </source>
</evidence>
<dbReference type="InterPro" id="IPR039421">
    <property type="entry name" value="Type_1_exporter"/>
</dbReference>
<dbReference type="RefSeq" id="WP_236089734.1">
    <property type="nucleotide sequence ID" value="NZ_JAKGSG010000035.1"/>
</dbReference>
<dbReference type="PROSITE" id="PS50929">
    <property type="entry name" value="ABC_TM1F"/>
    <property type="match status" value="1"/>
</dbReference>
<dbReference type="AlphaFoldDB" id="A0AA41QEE5"/>
<dbReference type="Gene3D" id="3.40.50.300">
    <property type="entry name" value="P-loop containing nucleotide triphosphate hydrolases"/>
    <property type="match status" value="1"/>
</dbReference>
<feature type="domain" description="ABC transporter" evidence="8">
    <location>
        <begin position="343"/>
        <end position="560"/>
    </location>
</feature>
<dbReference type="PANTHER" id="PTHR24221">
    <property type="entry name" value="ATP-BINDING CASSETTE SUB-FAMILY B"/>
    <property type="match status" value="1"/>
</dbReference>
<dbReference type="SMART" id="SM00382">
    <property type="entry name" value="AAA"/>
    <property type="match status" value="1"/>
</dbReference>
<evidence type="ECO:0000256" key="5">
    <source>
        <dbReference type="ARBA" id="ARBA00022989"/>
    </source>
</evidence>
<evidence type="ECO:0000256" key="7">
    <source>
        <dbReference type="SAM" id="Phobius"/>
    </source>
</evidence>
<keyword evidence="6 7" id="KW-0472">Membrane</keyword>
<name>A0AA41QEE5_9MICO</name>
<reference evidence="10" key="1">
    <citation type="submission" date="2022-01" db="EMBL/GenBank/DDBJ databases">
        <title>Antribacter sp. nov., isolated from Guizhou of China.</title>
        <authorList>
            <person name="Chengliang C."/>
            <person name="Ya Z."/>
        </authorList>
    </citation>
    <scope>NUCLEOTIDE SEQUENCE</scope>
    <source>
        <strain evidence="10">KLBMP 9083</strain>
    </source>
</reference>
<dbReference type="GO" id="GO:0005524">
    <property type="term" value="F:ATP binding"/>
    <property type="evidence" value="ECO:0007669"/>
    <property type="project" value="UniProtKB-KW"/>
</dbReference>
<keyword evidence="11" id="KW-1185">Reference proteome</keyword>
<keyword evidence="5 7" id="KW-1133">Transmembrane helix</keyword>
<protein>
    <submittedName>
        <fullName evidence="10">ATP-binding cassette domain-containing protein</fullName>
    </submittedName>
</protein>
<organism evidence="10 11">
    <name type="scientific">Antribacter soli</name>
    <dbReference type="NCBI Taxonomy" id="2910976"/>
    <lineage>
        <taxon>Bacteria</taxon>
        <taxon>Bacillati</taxon>
        <taxon>Actinomycetota</taxon>
        <taxon>Actinomycetes</taxon>
        <taxon>Micrococcales</taxon>
        <taxon>Promicromonosporaceae</taxon>
        <taxon>Antribacter</taxon>
    </lineage>
</organism>
<keyword evidence="2 7" id="KW-0812">Transmembrane</keyword>
<evidence type="ECO:0000256" key="6">
    <source>
        <dbReference type="ARBA" id="ARBA00023136"/>
    </source>
</evidence>
<dbReference type="Gene3D" id="1.20.1560.10">
    <property type="entry name" value="ABC transporter type 1, transmembrane domain"/>
    <property type="match status" value="1"/>
</dbReference>
<evidence type="ECO:0000313" key="10">
    <source>
        <dbReference type="EMBL" id="MCF4121939.1"/>
    </source>
</evidence>
<dbReference type="EMBL" id="JAKGSG010000035">
    <property type="protein sequence ID" value="MCF4121939.1"/>
    <property type="molecule type" value="Genomic_DNA"/>
</dbReference>
<dbReference type="GO" id="GO:0016887">
    <property type="term" value="F:ATP hydrolysis activity"/>
    <property type="evidence" value="ECO:0007669"/>
    <property type="project" value="InterPro"/>
</dbReference>
<dbReference type="InterPro" id="IPR027417">
    <property type="entry name" value="P-loop_NTPase"/>
</dbReference>
<dbReference type="SUPFAM" id="SSF52540">
    <property type="entry name" value="P-loop containing nucleoside triphosphate hydrolases"/>
    <property type="match status" value="1"/>
</dbReference>
<evidence type="ECO:0000259" key="8">
    <source>
        <dbReference type="PROSITE" id="PS50893"/>
    </source>
</evidence>
<dbReference type="GO" id="GO:0140359">
    <property type="term" value="F:ABC-type transporter activity"/>
    <property type="evidence" value="ECO:0007669"/>
    <property type="project" value="InterPro"/>
</dbReference>
<keyword evidence="3" id="KW-0547">Nucleotide-binding</keyword>
<feature type="transmembrane region" description="Helical" evidence="7">
    <location>
        <begin position="275"/>
        <end position="294"/>
    </location>
</feature>
<feature type="transmembrane region" description="Helical" evidence="7">
    <location>
        <begin position="240"/>
        <end position="263"/>
    </location>
</feature>
<proteinExistence type="predicted"/>
<comment type="subcellular location">
    <subcellularLocation>
        <location evidence="1">Cell membrane</location>
        <topology evidence="1">Multi-pass membrane protein</topology>
    </subcellularLocation>
</comment>
<dbReference type="Proteomes" id="UP001165405">
    <property type="component" value="Unassembled WGS sequence"/>
</dbReference>
<dbReference type="Pfam" id="PF00664">
    <property type="entry name" value="ABC_membrane"/>
    <property type="match status" value="1"/>
</dbReference>
<gene>
    <name evidence="10" type="ORF">L1785_13225</name>
</gene>
<dbReference type="GO" id="GO:0005886">
    <property type="term" value="C:plasma membrane"/>
    <property type="evidence" value="ECO:0007669"/>
    <property type="project" value="UniProtKB-SubCell"/>
</dbReference>
<dbReference type="InterPro" id="IPR003439">
    <property type="entry name" value="ABC_transporter-like_ATP-bd"/>
</dbReference>
<comment type="caution">
    <text evidence="10">The sequence shown here is derived from an EMBL/GenBank/DDBJ whole genome shotgun (WGS) entry which is preliminary data.</text>
</comment>
<dbReference type="InterPro" id="IPR011527">
    <property type="entry name" value="ABC1_TM_dom"/>
</dbReference>
<dbReference type="Pfam" id="PF00005">
    <property type="entry name" value="ABC_tran"/>
    <property type="match status" value="1"/>
</dbReference>
<keyword evidence="4 10" id="KW-0067">ATP-binding</keyword>
<dbReference type="PANTHER" id="PTHR24221:SF590">
    <property type="entry name" value="COMPONENT LINKED WITH THE ASSEMBLY OF CYTOCHROME' TRANSPORT TRANSMEMBRANE ATP-BINDING PROTEIN ABC TRANSPORTER CYDD-RELATED"/>
    <property type="match status" value="1"/>
</dbReference>
<sequence length="560" mass="58719">MNAGTVATTDADVGVRARRLFRASASMRVMSSVAALARWAGVALVVSAIVAGSPGEAFRGILVVAIAALVVVLADGGAEHFRDLGRREVADHARSRLSATLLPRDSRPRTVAASDAALAVVDLVDDIADHHASIGPLRRSAPAEMLLVLLLAAALHWPAAIVLALSSALLPLNLRLAGLFARDGADERQQAAARLSTTVLDSFRGMSTLRTLGAVARRRHAVEAASDELGRSTTDILRRAFLSGLVMDVVITFSIAVNATYIGETLLGYLHVGSSQPLTLFSGLLILLACPMYFTPMRTLAASFHDKERAEAAARVLAGFSAADANEPPRTVPRASVSGAPRIRLRGVTFRYPDAPEDVVAGDLTLAAGTWSAIVGASGSGKSTILSLVAGTKAPTSGSVQWQFGDTAVDPRPGVHVWLGQATVIVDGSIRENITIAAPTAGQSDIDHAVHVSGLEQVIARLPDGLDTTLGERGHGISTGEARRVAIARAVLQDSPLWILDEPTAHLDEESERRVIDALRRATRGRTVVVATHSDGVVHAAEDAYRIDGGTLAPLSRVTA</sequence>